<dbReference type="EMBL" id="BMAR01000007">
    <property type="protein sequence ID" value="GFR44220.1"/>
    <property type="molecule type" value="Genomic_DNA"/>
</dbReference>
<comment type="caution">
    <text evidence="2">The sequence shown here is derived from an EMBL/GenBank/DDBJ whole genome shotgun (WGS) entry which is preliminary data.</text>
</comment>
<evidence type="ECO:0000313" key="3">
    <source>
        <dbReference type="Proteomes" id="UP001054857"/>
    </source>
</evidence>
<dbReference type="Proteomes" id="UP001054857">
    <property type="component" value="Unassembled WGS sequence"/>
</dbReference>
<sequence length="307" mass="31184">MTLLDFQLRTLEYPHSVDLTQTESIRQLVVWLENKKIREYKIADRKALNDTQSPSWDAAFKKYLGDLECPLPPPAGGSPPALLAALQWLLAYALHLEYEDNADKIAAAAAGAAGAASAGGSSAPVPAGPPAASGQLAPASAGQAKKDGAGGGTAGGRAAGAVSDAPFCDLADPATLSALQQLLRITGVAPAGAAAAGGADAASGAFVDQLLAAAELLVCSVGPVLQAGGGGGGGMWDAGKPPRQALARVPLGFEVEGEALSSAAAALRLLYMRDLRRLQSQIDHALVEMQEYTANPRTDASLGKVGR</sequence>
<dbReference type="InterPro" id="IPR019265">
    <property type="entry name" value="RTRAF"/>
</dbReference>
<proteinExistence type="predicted"/>
<feature type="compositionally biased region" description="Low complexity" evidence="1">
    <location>
        <begin position="119"/>
        <end position="143"/>
    </location>
</feature>
<gene>
    <name evidence="2" type="ORF">Agub_g5408</name>
</gene>
<reference evidence="2 3" key="1">
    <citation type="journal article" date="2021" name="Sci. Rep.">
        <title>Genome sequencing of the multicellular alga Astrephomene provides insights into convergent evolution of germ-soma differentiation.</title>
        <authorList>
            <person name="Yamashita S."/>
            <person name="Yamamoto K."/>
            <person name="Matsuzaki R."/>
            <person name="Suzuki S."/>
            <person name="Yamaguchi H."/>
            <person name="Hirooka S."/>
            <person name="Minakuchi Y."/>
            <person name="Miyagishima S."/>
            <person name="Kawachi M."/>
            <person name="Toyoda A."/>
            <person name="Nozaki H."/>
        </authorList>
    </citation>
    <scope>NUCLEOTIDE SEQUENCE [LARGE SCALE GENOMIC DNA]</scope>
    <source>
        <strain evidence="2 3">NIES-4017</strain>
    </source>
</reference>
<protein>
    <submittedName>
        <fullName evidence="2">Uncharacterized protein</fullName>
    </submittedName>
</protein>
<dbReference type="PANTHER" id="PTHR15924">
    <property type="entry name" value="CLE"/>
    <property type="match status" value="1"/>
</dbReference>
<dbReference type="Pfam" id="PF10036">
    <property type="entry name" value="RLL"/>
    <property type="match status" value="1"/>
</dbReference>
<evidence type="ECO:0000313" key="2">
    <source>
        <dbReference type="EMBL" id="GFR44220.1"/>
    </source>
</evidence>
<keyword evidence="3" id="KW-1185">Reference proteome</keyword>
<evidence type="ECO:0000256" key="1">
    <source>
        <dbReference type="SAM" id="MobiDB-lite"/>
    </source>
</evidence>
<name>A0AAD3DLT1_9CHLO</name>
<feature type="region of interest" description="Disordered" evidence="1">
    <location>
        <begin position="119"/>
        <end position="156"/>
    </location>
</feature>
<dbReference type="AlphaFoldDB" id="A0AAD3DLT1"/>
<accession>A0AAD3DLT1</accession>
<organism evidence="2 3">
    <name type="scientific">Astrephomene gubernaculifera</name>
    <dbReference type="NCBI Taxonomy" id="47775"/>
    <lineage>
        <taxon>Eukaryota</taxon>
        <taxon>Viridiplantae</taxon>
        <taxon>Chlorophyta</taxon>
        <taxon>core chlorophytes</taxon>
        <taxon>Chlorophyceae</taxon>
        <taxon>CS clade</taxon>
        <taxon>Chlamydomonadales</taxon>
        <taxon>Astrephomenaceae</taxon>
        <taxon>Astrephomene</taxon>
    </lineage>
</organism>